<keyword evidence="3" id="KW-1185">Reference proteome</keyword>
<feature type="transmembrane region" description="Helical" evidence="1">
    <location>
        <begin position="12"/>
        <end position="30"/>
    </location>
</feature>
<dbReference type="PANTHER" id="PTHR41247:SF1">
    <property type="entry name" value="HTH-TYPE TRANSCRIPTIONAL REPRESSOR YCNK"/>
    <property type="match status" value="1"/>
</dbReference>
<feature type="transmembrane region" description="Helical" evidence="1">
    <location>
        <begin position="81"/>
        <end position="99"/>
    </location>
</feature>
<evidence type="ECO:0000313" key="2">
    <source>
        <dbReference type="EMBL" id="EOR93389.1"/>
    </source>
</evidence>
<protein>
    <recommendedName>
        <fullName evidence="4">Copper chaperone NosL</fullName>
    </recommendedName>
</protein>
<organism evidence="2 3">
    <name type="scientific">Arcticibacter svalbardensis MN12-7</name>
    <dbReference type="NCBI Taxonomy" id="1150600"/>
    <lineage>
        <taxon>Bacteria</taxon>
        <taxon>Pseudomonadati</taxon>
        <taxon>Bacteroidota</taxon>
        <taxon>Sphingobacteriia</taxon>
        <taxon>Sphingobacteriales</taxon>
        <taxon>Sphingobacteriaceae</taxon>
        <taxon>Arcticibacter</taxon>
    </lineage>
</organism>
<accession>R9GWQ1</accession>
<proteinExistence type="predicted"/>
<keyword evidence="1" id="KW-0472">Membrane</keyword>
<comment type="caution">
    <text evidence="2">The sequence shown here is derived from an EMBL/GenBank/DDBJ whole genome shotgun (WGS) entry which is preliminary data.</text>
</comment>
<gene>
    <name evidence="2" type="ORF">ADIARSV_3468</name>
</gene>
<dbReference type="AlphaFoldDB" id="R9GWQ1"/>
<keyword evidence="1" id="KW-1133">Transmembrane helix</keyword>
<reference evidence="2 3" key="1">
    <citation type="journal article" date="2013" name="Genome Announc.">
        <title>Draft Genome Sequence of Arcticibacter svalbardensis Strain MN12-7T, a Member of the Family Sphingobacteriaceae Isolated from an Arctic Soil Sample.</title>
        <authorList>
            <person name="Shivaji S."/>
            <person name="Ara S."/>
            <person name="Prasad S."/>
            <person name="Manasa B.P."/>
            <person name="Begum Z."/>
            <person name="Singh A."/>
            <person name="Kumar Pinnaka A."/>
        </authorList>
    </citation>
    <scope>NUCLEOTIDE SEQUENCE [LARGE SCALE GENOMIC DNA]</scope>
    <source>
        <strain evidence="2 3">MN12-7</strain>
    </source>
</reference>
<dbReference type="Proteomes" id="UP000014174">
    <property type="component" value="Unassembled WGS sequence"/>
</dbReference>
<feature type="transmembrane region" description="Helical" evidence="1">
    <location>
        <begin position="163"/>
        <end position="186"/>
    </location>
</feature>
<dbReference type="PATRIC" id="fig|1150600.3.peg.3435"/>
<dbReference type="EMBL" id="AQPN01000116">
    <property type="protein sequence ID" value="EOR93389.1"/>
    <property type="molecule type" value="Genomic_DNA"/>
</dbReference>
<dbReference type="SUPFAM" id="SSF160387">
    <property type="entry name" value="NosL/MerB-like"/>
    <property type="match status" value="1"/>
</dbReference>
<name>R9GWQ1_9SPHI</name>
<dbReference type="InterPro" id="IPR008719">
    <property type="entry name" value="N2O_reductase_NosL"/>
</dbReference>
<keyword evidence="1" id="KW-0812">Transmembrane</keyword>
<dbReference type="Pfam" id="PF05573">
    <property type="entry name" value="NosL"/>
    <property type="match status" value="1"/>
</dbReference>
<dbReference type="eggNOG" id="COG4314">
    <property type="taxonomic scope" value="Bacteria"/>
</dbReference>
<dbReference type="OrthoDB" id="9809859at2"/>
<dbReference type="RefSeq" id="WP_016196696.1">
    <property type="nucleotide sequence ID" value="NZ_AQPN01000116.1"/>
</dbReference>
<dbReference type="PANTHER" id="PTHR41247">
    <property type="entry name" value="HTH-TYPE TRANSCRIPTIONAL REPRESSOR YCNK"/>
    <property type="match status" value="1"/>
</dbReference>
<evidence type="ECO:0000313" key="3">
    <source>
        <dbReference type="Proteomes" id="UP000014174"/>
    </source>
</evidence>
<feature type="transmembrane region" description="Helical" evidence="1">
    <location>
        <begin position="106"/>
        <end position="126"/>
    </location>
</feature>
<evidence type="ECO:0000256" key="1">
    <source>
        <dbReference type="SAM" id="Phobius"/>
    </source>
</evidence>
<sequence>MKNIRITTEVRALLLVCGLGLIAVLFTPIWRIDLDAPQYPEGLQMFIHANKLSGNVDIINGLNHYIGMKTLHAEDFVEFKVLPGIIIFYALLFLAVAYFARRKWMYVLFALFVGFGALAMVDFWRWEYDYGHNLNPDAAIIVPGMAYQPPLIGFKQLLNFGAYSIPATGGFIFIAVGVILLGCVIYEWKKGKRLATKTNVMAVSAGLFFLLITSCNTEPLPIRIGKDNCDFCKMTISDNRFGAEIVTKKGKTYKFDDEHCIVGFINAKTVTQPEIHAVYFTNFLHPHDLIKVEDAVFLQSPSLKSPMNGNIAAFSNEDSLINALPKFRGNKISWEDMQK</sequence>
<evidence type="ECO:0008006" key="4">
    <source>
        <dbReference type="Google" id="ProtNLM"/>
    </source>
</evidence>
<dbReference type="STRING" id="1150600.ADIARSV_3468"/>